<comment type="function">
    <text evidence="10">Pyrophosphatase that catalyzes the hydrolysis of nucleoside triphosphates to their monophosphate derivatives, with a high preference for the non-canonical purine nucleotides XTP (xanthosine triphosphate), dITP (deoxyinosine triphosphate) and ITP. Seems to function as a house-cleaning enzyme that removes non-canonical purine nucleotides from the nucleotide pool, thus preventing their incorporation into DNA/RNA and avoiding chromosomal lesions.</text>
</comment>
<proteinExistence type="inferred from homology"/>
<comment type="caution">
    <text evidence="12">The sequence shown here is derived from an EMBL/GenBank/DDBJ whole genome shotgun (WGS) entry which is preliminary data.</text>
</comment>
<comment type="subunit">
    <text evidence="2 10">Homodimer.</text>
</comment>
<keyword evidence="4 10" id="KW-0547">Nucleotide-binding</keyword>
<dbReference type="GO" id="GO:0009117">
    <property type="term" value="P:nucleotide metabolic process"/>
    <property type="evidence" value="ECO:0007669"/>
    <property type="project" value="UniProtKB-KW"/>
</dbReference>
<gene>
    <name evidence="12" type="ORF">SC1083_1073</name>
</gene>
<dbReference type="GO" id="GO:0035870">
    <property type="term" value="F:dITP diphosphatase activity"/>
    <property type="evidence" value="ECO:0007669"/>
    <property type="project" value="UniProtKB-UniRule"/>
</dbReference>
<feature type="binding site" evidence="10">
    <location>
        <position position="100"/>
    </location>
    <ligand>
        <name>substrate</name>
    </ligand>
</feature>
<dbReference type="GO" id="GO:0046872">
    <property type="term" value="F:metal ion binding"/>
    <property type="evidence" value="ECO:0007669"/>
    <property type="project" value="UniProtKB-KW"/>
</dbReference>
<evidence type="ECO:0000256" key="3">
    <source>
        <dbReference type="ARBA" id="ARBA00022723"/>
    </source>
</evidence>
<dbReference type="NCBIfam" id="TIGR00042">
    <property type="entry name" value="RdgB/HAM1 family non-canonical purine NTP pyrophosphatase"/>
    <property type="match status" value="1"/>
</dbReference>
<dbReference type="GO" id="GO:0000166">
    <property type="term" value="F:nucleotide binding"/>
    <property type="evidence" value="ECO:0007669"/>
    <property type="project" value="UniProtKB-KW"/>
</dbReference>
<evidence type="ECO:0000256" key="10">
    <source>
        <dbReference type="HAMAP-Rule" id="MF_01405"/>
    </source>
</evidence>
<keyword evidence="6 10" id="KW-0460">Magnesium</keyword>
<reference evidence="12 13" key="1">
    <citation type="submission" date="2010-10" db="EMBL/GenBank/DDBJ databases">
        <authorList>
            <person name="Chen C."/>
            <person name="Kittichotirat W."/>
            <person name="Asikainen S."/>
            <person name="Bumgarner R."/>
        </authorList>
    </citation>
    <scope>NUCLEOTIDE SEQUENCE [LARGE SCALE GENOMIC DNA]</scope>
    <source>
        <strain evidence="12 13">SC1083</strain>
    </source>
</reference>
<dbReference type="HAMAP" id="MF_01405">
    <property type="entry name" value="Non_canon_purine_NTPase"/>
    <property type="match status" value="1"/>
</dbReference>
<comment type="cofactor">
    <cofactor evidence="10">
        <name>Mg(2+)</name>
        <dbReference type="ChEBI" id="CHEBI:18420"/>
    </cofactor>
    <text evidence="10">Binds 1 Mg(2+) ion per subunit.</text>
</comment>
<name>G4A8C6_AGGAC</name>
<dbReference type="PANTHER" id="PTHR11067">
    <property type="entry name" value="INOSINE TRIPHOSPHATE PYROPHOSPHATASE/HAM1 PROTEIN"/>
    <property type="match status" value="1"/>
</dbReference>
<dbReference type="InterPro" id="IPR020922">
    <property type="entry name" value="dITP/XTP_pyrophosphatase"/>
</dbReference>
<evidence type="ECO:0000256" key="11">
    <source>
        <dbReference type="RuleBase" id="RU003781"/>
    </source>
</evidence>
<comment type="similarity">
    <text evidence="1 10 11">Belongs to the HAM1 NTPase family.</text>
</comment>
<evidence type="ECO:0000256" key="6">
    <source>
        <dbReference type="ARBA" id="ARBA00022842"/>
    </source>
</evidence>
<evidence type="ECO:0000256" key="7">
    <source>
        <dbReference type="ARBA" id="ARBA00023080"/>
    </source>
</evidence>
<keyword evidence="7 10" id="KW-0546">Nucleotide metabolism</keyword>
<feature type="binding site" evidence="10">
    <location>
        <position position="207"/>
    </location>
    <ligand>
        <name>substrate</name>
    </ligand>
</feature>
<dbReference type="SMR" id="G4A8C6"/>
<dbReference type="InterPro" id="IPR002637">
    <property type="entry name" value="RdgB/HAM1"/>
</dbReference>
<feature type="active site" description="Proton acceptor" evidence="10">
    <location>
        <position position="99"/>
    </location>
</feature>
<feature type="binding site" evidence="10">
    <location>
        <begin position="212"/>
        <end position="213"/>
    </location>
    <ligand>
        <name>substrate</name>
    </ligand>
</feature>
<comment type="catalytic activity">
    <reaction evidence="10">
        <text>ITP + H2O = IMP + diphosphate + H(+)</text>
        <dbReference type="Rhea" id="RHEA:29399"/>
        <dbReference type="ChEBI" id="CHEBI:15377"/>
        <dbReference type="ChEBI" id="CHEBI:15378"/>
        <dbReference type="ChEBI" id="CHEBI:33019"/>
        <dbReference type="ChEBI" id="CHEBI:58053"/>
        <dbReference type="ChEBI" id="CHEBI:61402"/>
        <dbReference type="EC" id="3.6.1.66"/>
    </reaction>
</comment>
<feature type="binding site" evidence="10">
    <location>
        <begin position="38"/>
        <end position="43"/>
    </location>
    <ligand>
        <name>substrate</name>
    </ligand>
</feature>
<dbReference type="GO" id="GO:0005829">
    <property type="term" value="C:cytosol"/>
    <property type="evidence" value="ECO:0007669"/>
    <property type="project" value="TreeGrafter"/>
</dbReference>
<dbReference type="GO" id="GO:0036220">
    <property type="term" value="F:ITP diphosphatase activity"/>
    <property type="evidence" value="ECO:0007669"/>
    <property type="project" value="UniProtKB-UniRule"/>
</dbReference>
<feature type="binding site" evidence="10">
    <location>
        <begin position="184"/>
        <end position="187"/>
    </location>
    <ligand>
        <name>substrate</name>
    </ligand>
</feature>
<dbReference type="GO" id="GO:0009146">
    <property type="term" value="P:purine nucleoside triphosphate catabolic process"/>
    <property type="evidence" value="ECO:0007669"/>
    <property type="project" value="UniProtKB-UniRule"/>
</dbReference>
<evidence type="ECO:0000256" key="4">
    <source>
        <dbReference type="ARBA" id="ARBA00022741"/>
    </source>
</evidence>
<dbReference type="Pfam" id="PF01725">
    <property type="entry name" value="Ham1p_like"/>
    <property type="match status" value="1"/>
</dbReference>
<evidence type="ECO:0000313" key="12">
    <source>
        <dbReference type="EMBL" id="EGY33946.1"/>
    </source>
</evidence>
<dbReference type="CDD" id="cd00515">
    <property type="entry name" value="HAM1"/>
    <property type="match status" value="1"/>
</dbReference>
<organism evidence="12 13">
    <name type="scientific">Aggregatibacter actinomycetemcomitans serotype e str. SC1083</name>
    <dbReference type="NCBI Taxonomy" id="907488"/>
    <lineage>
        <taxon>Bacteria</taxon>
        <taxon>Pseudomonadati</taxon>
        <taxon>Pseudomonadota</taxon>
        <taxon>Gammaproteobacteria</taxon>
        <taxon>Pasteurellales</taxon>
        <taxon>Pasteurellaceae</taxon>
        <taxon>Aggregatibacter</taxon>
    </lineage>
</organism>
<feature type="binding site" evidence="10">
    <location>
        <position position="70"/>
    </location>
    <ligand>
        <name>Mg(2+)</name>
        <dbReference type="ChEBI" id="CHEBI:18420"/>
    </ligand>
</feature>
<evidence type="ECO:0000256" key="5">
    <source>
        <dbReference type="ARBA" id="ARBA00022801"/>
    </source>
</evidence>
<keyword evidence="5 10" id="KW-0378">Hydrolase</keyword>
<dbReference type="EMBL" id="AEJM01000019">
    <property type="protein sequence ID" value="EGY33946.1"/>
    <property type="molecule type" value="Genomic_DNA"/>
</dbReference>
<evidence type="ECO:0000313" key="13">
    <source>
        <dbReference type="Proteomes" id="UP000005508"/>
    </source>
</evidence>
<feature type="binding site" evidence="10">
    <location>
        <position position="99"/>
    </location>
    <ligand>
        <name>Mg(2+)</name>
        <dbReference type="ChEBI" id="CHEBI:18420"/>
    </ligand>
</feature>
<dbReference type="InterPro" id="IPR029001">
    <property type="entry name" value="ITPase-like_fam"/>
</dbReference>
<comment type="catalytic activity">
    <reaction evidence="9 10">
        <text>XTP + H2O = XMP + diphosphate + H(+)</text>
        <dbReference type="Rhea" id="RHEA:28610"/>
        <dbReference type="ChEBI" id="CHEBI:15377"/>
        <dbReference type="ChEBI" id="CHEBI:15378"/>
        <dbReference type="ChEBI" id="CHEBI:33019"/>
        <dbReference type="ChEBI" id="CHEBI:57464"/>
        <dbReference type="ChEBI" id="CHEBI:61314"/>
        <dbReference type="EC" id="3.6.1.66"/>
    </reaction>
</comment>
<dbReference type="EC" id="3.6.1.66" evidence="10"/>
<dbReference type="PATRIC" id="fig|907488.3.peg.1060"/>
<dbReference type="PANTHER" id="PTHR11067:SF9">
    <property type="entry name" value="INOSINE TRIPHOSPHATE PYROPHOSPHATASE"/>
    <property type="match status" value="1"/>
</dbReference>
<dbReference type="GO" id="GO:0036222">
    <property type="term" value="F:XTP diphosphatase activity"/>
    <property type="evidence" value="ECO:0007669"/>
    <property type="project" value="UniProtKB-UniRule"/>
</dbReference>
<dbReference type="AlphaFoldDB" id="G4A8C6"/>
<dbReference type="FunFam" id="3.90.950.10:FF:000001">
    <property type="entry name" value="dITP/XTP pyrophosphatase"/>
    <property type="match status" value="1"/>
</dbReference>
<keyword evidence="3 10" id="KW-0479">Metal-binding</keyword>
<dbReference type="Proteomes" id="UP000005508">
    <property type="component" value="Unassembled WGS sequence"/>
</dbReference>
<dbReference type="GO" id="GO:0017111">
    <property type="term" value="F:ribonucleoside triphosphate phosphatase activity"/>
    <property type="evidence" value="ECO:0007669"/>
    <property type="project" value="InterPro"/>
</dbReference>
<sequence>MQDEAMFLVFFIGRSYNTGHFSTALERTKMKQKIVLATGNQGKVKEMTDVLADFGFDVIAQTDLGIDSPEETGLTFVENAILKARYAAEKSGLPAIADDSGLVVEALNGAPGLYSARYAGEEGNDAKNRAKLLAELAHVPAEQRKAKFVSTIVLLQHPADPSPIIAQGECHGVIAFEEKGENGFGYDALFFSPQQGCTFAELDTVEKKKISHRARALAVLKTKLSA</sequence>
<evidence type="ECO:0000256" key="2">
    <source>
        <dbReference type="ARBA" id="ARBA00011738"/>
    </source>
</evidence>
<evidence type="ECO:0000256" key="8">
    <source>
        <dbReference type="ARBA" id="ARBA00051875"/>
    </source>
</evidence>
<accession>G4A8C6</accession>
<evidence type="ECO:0000256" key="1">
    <source>
        <dbReference type="ARBA" id="ARBA00008023"/>
    </source>
</evidence>
<comment type="catalytic activity">
    <reaction evidence="8 10">
        <text>dITP + H2O = dIMP + diphosphate + H(+)</text>
        <dbReference type="Rhea" id="RHEA:28342"/>
        <dbReference type="ChEBI" id="CHEBI:15377"/>
        <dbReference type="ChEBI" id="CHEBI:15378"/>
        <dbReference type="ChEBI" id="CHEBI:33019"/>
        <dbReference type="ChEBI" id="CHEBI:61194"/>
        <dbReference type="ChEBI" id="CHEBI:61382"/>
        <dbReference type="EC" id="3.6.1.66"/>
    </reaction>
</comment>
<dbReference type="SUPFAM" id="SSF52972">
    <property type="entry name" value="ITPase-like"/>
    <property type="match status" value="1"/>
</dbReference>
<protein>
    <recommendedName>
        <fullName evidence="10">dITP/XTP pyrophosphatase</fullName>
        <ecNumber evidence="10">3.6.1.66</ecNumber>
    </recommendedName>
    <alternativeName>
        <fullName evidence="10">Non-canonical purine NTP pyrophosphatase</fullName>
    </alternativeName>
    <alternativeName>
        <fullName evidence="10">Non-standard purine NTP pyrophosphatase</fullName>
    </alternativeName>
    <alternativeName>
        <fullName evidence="10">Nucleoside-triphosphate diphosphatase</fullName>
    </alternativeName>
    <alternativeName>
        <fullName evidence="10">Nucleoside-triphosphate pyrophosphatase</fullName>
        <shortName evidence="10">NTPase</shortName>
    </alternativeName>
</protein>
<evidence type="ECO:0000256" key="9">
    <source>
        <dbReference type="ARBA" id="ARBA00052017"/>
    </source>
</evidence>
<dbReference type="Gene3D" id="3.90.950.10">
    <property type="match status" value="1"/>
</dbReference>